<evidence type="ECO:0000256" key="1">
    <source>
        <dbReference type="SAM" id="MobiDB-lite"/>
    </source>
</evidence>
<dbReference type="OrthoDB" id="4083131at2759"/>
<dbReference type="Proteomes" id="UP000000707">
    <property type="component" value="Unassembled WGS sequence"/>
</dbReference>
<feature type="compositionally biased region" description="Basic residues" evidence="1">
    <location>
        <begin position="121"/>
        <end position="146"/>
    </location>
</feature>
<protein>
    <submittedName>
        <fullName evidence="2">Uncharacterized protein</fullName>
    </submittedName>
</protein>
<sequence>MFKLGFLSSIFTPSNKSGHPVIDSGDIPKTFSVASRTDPRKHLKISMENTFDEDFVNINMREMSYAEAAHVGLSKPSTSRGTGTGSAATGTRGDVVSARSRTLKRDELDDDGDDLPEKLKSSIHYKKHKQYKKNEKKRKMKTKRRY</sequence>
<keyword evidence="3" id="KW-1185">Reference proteome</keyword>
<dbReference type="EMBL" id="GL996527">
    <property type="protein sequence ID" value="EGV62502.1"/>
    <property type="molecule type" value="Genomic_DNA"/>
</dbReference>
<organism evidence="3">
    <name type="scientific">Candida tenuis (strain ATCC 10573 / BCRC 21748 / CBS 615 / JCM 9827 / NBRC 10315 / NRRL Y-1498 / VKM Y-70)</name>
    <name type="common">Yeast</name>
    <name type="synonym">Yamadazyma tenuis</name>
    <dbReference type="NCBI Taxonomy" id="590646"/>
    <lineage>
        <taxon>Eukaryota</taxon>
        <taxon>Fungi</taxon>
        <taxon>Dikarya</taxon>
        <taxon>Ascomycota</taxon>
        <taxon>Saccharomycotina</taxon>
        <taxon>Pichiomycetes</taxon>
        <taxon>Debaryomycetaceae</taxon>
        <taxon>Yamadazyma</taxon>
    </lineage>
</organism>
<evidence type="ECO:0000313" key="2">
    <source>
        <dbReference type="EMBL" id="EGV62501.1"/>
    </source>
</evidence>
<gene>
    <name evidence="2" type="ORF">CANTEDRAFT_114857</name>
</gene>
<dbReference type="EMBL" id="GL996527">
    <property type="protein sequence ID" value="EGV62501.1"/>
    <property type="molecule type" value="Genomic_DNA"/>
</dbReference>
<accession>G3BA80</accession>
<dbReference type="AlphaFoldDB" id="G3BA80"/>
<proteinExistence type="predicted"/>
<reference evidence="2 3" key="1">
    <citation type="journal article" date="2011" name="Proc. Natl. Acad. Sci. U.S.A.">
        <title>Comparative genomics of xylose-fermenting fungi for enhanced biofuel production.</title>
        <authorList>
            <person name="Wohlbach D.J."/>
            <person name="Kuo A."/>
            <person name="Sato T.K."/>
            <person name="Potts K.M."/>
            <person name="Salamov A.A."/>
            <person name="LaButti K.M."/>
            <person name="Sun H."/>
            <person name="Clum A."/>
            <person name="Pangilinan J.L."/>
            <person name="Lindquist E.A."/>
            <person name="Lucas S."/>
            <person name="Lapidus A."/>
            <person name="Jin M."/>
            <person name="Gunawan C."/>
            <person name="Balan V."/>
            <person name="Dale B.E."/>
            <person name="Jeffries T.W."/>
            <person name="Zinkel R."/>
            <person name="Barry K.W."/>
            <person name="Grigoriev I.V."/>
            <person name="Gasch A.P."/>
        </authorList>
    </citation>
    <scope>NUCLEOTIDE SEQUENCE [LARGE SCALE GENOMIC DNA]</scope>
    <source>
        <strain evidence="2">ATCC 10573</strain>
        <strain evidence="3">ATCC 10573 / BCRC 21748 / CBS 615 / JCM 9827 / NBRC 10315 / NRRL Y-1498 / VKM Y-70</strain>
    </source>
</reference>
<feature type="compositionally biased region" description="Low complexity" evidence="1">
    <location>
        <begin position="77"/>
        <end position="93"/>
    </location>
</feature>
<dbReference type="HOGENOM" id="CLU_1777190_0_0_1"/>
<dbReference type="GeneID" id="18247609"/>
<feature type="region of interest" description="Disordered" evidence="1">
    <location>
        <begin position="71"/>
        <end position="146"/>
    </location>
</feature>
<dbReference type="KEGG" id="cten:18247609"/>
<name>G3BA80_CANTC</name>
<dbReference type="RefSeq" id="XP_006688672.1">
    <property type="nucleotide sequence ID" value="XM_006688609.1"/>
</dbReference>
<evidence type="ECO:0000313" key="3">
    <source>
        <dbReference type="Proteomes" id="UP000000707"/>
    </source>
</evidence>